<dbReference type="OrthoDB" id="6275952at2759"/>
<name>A0A8E0VR96_9TREM</name>
<feature type="region of interest" description="Disordered" evidence="2">
    <location>
        <begin position="2435"/>
        <end position="2487"/>
    </location>
</feature>
<organism evidence="3 4">
    <name type="scientific">Fasciolopsis buskii</name>
    <dbReference type="NCBI Taxonomy" id="27845"/>
    <lineage>
        <taxon>Eukaryota</taxon>
        <taxon>Metazoa</taxon>
        <taxon>Spiralia</taxon>
        <taxon>Lophotrochozoa</taxon>
        <taxon>Platyhelminthes</taxon>
        <taxon>Trematoda</taxon>
        <taxon>Digenea</taxon>
        <taxon>Plagiorchiida</taxon>
        <taxon>Echinostomata</taxon>
        <taxon>Echinostomatoidea</taxon>
        <taxon>Fasciolidae</taxon>
        <taxon>Fasciolopsis</taxon>
    </lineage>
</organism>
<feature type="region of interest" description="Disordered" evidence="2">
    <location>
        <begin position="1152"/>
        <end position="1171"/>
    </location>
</feature>
<dbReference type="SUPFAM" id="SSF46966">
    <property type="entry name" value="Spectrin repeat"/>
    <property type="match status" value="3"/>
</dbReference>
<dbReference type="InterPro" id="IPR036872">
    <property type="entry name" value="CH_dom_sf"/>
</dbReference>
<feature type="compositionally biased region" description="Polar residues" evidence="2">
    <location>
        <begin position="2091"/>
        <end position="2108"/>
    </location>
</feature>
<reference evidence="3" key="1">
    <citation type="submission" date="2019-05" db="EMBL/GenBank/DDBJ databases">
        <title>Annotation for the trematode Fasciolopsis buski.</title>
        <authorList>
            <person name="Choi Y.-J."/>
        </authorList>
    </citation>
    <scope>NUCLEOTIDE SEQUENCE</scope>
    <source>
        <strain evidence="3">HT</strain>
        <tissue evidence="3">Whole worm</tissue>
    </source>
</reference>
<dbReference type="EMBL" id="LUCM01000958">
    <property type="protein sequence ID" value="KAA0199730.1"/>
    <property type="molecule type" value="Genomic_DNA"/>
</dbReference>
<evidence type="ECO:0000313" key="3">
    <source>
        <dbReference type="EMBL" id="KAA0199730.1"/>
    </source>
</evidence>
<keyword evidence="4" id="KW-1185">Reference proteome</keyword>
<feature type="region of interest" description="Disordered" evidence="2">
    <location>
        <begin position="47"/>
        <end position="79"/>
    </location>
</feature>
<evidence type="ECO:0000313" key="4">
    <source>
        <dbReference type="Proteomes" id="UP000728185"/>
    </source>
</evidence>
<comment type="caution">
    <text evidence="3">The sequence shown here is derived from an EMBL/GenBank/DDBJ whole genome shotgun (WGS) entry which is preliminary data.</text>
</comment>
<feature type="compositionally biased region" description="Low complexity" evidence="2">
    <location>
        <begin position="50"/>
        <end position="63"/>
    </location>
</feature>
<dbReference type="InterPro" id="IPR018159">
    <property type="entry name" value="Spectrin/alpha-actinin"/>
</dbReference>
<feature type="compositionally biased region" description="Polar residues" evidence="2">
    <location>
        <begin position="2444"/>
        <end position="2456"/>
    </location>
</feature>
<feature type="region of interest" description="Disordered" evidence="2">
    <location>
        <begin position="558"/>
        <end position="605"/>
    </location>
</feature>
<feature type="compositionally biased region" description="Polar residues" evidence="2">
    <location>
        <begin position="595"/>
        <end position="605"/>
    </location>
</feature>
<dbReference type="Pfam" id="PF00435">
    <property type="entry name" value="Spectrin"/>
    <property type="match status" value="1"/>
</dbReference>
<dbReference type="CDD" id="cd00176">
    <property type="entry name" value="SPEC"/>
    <property type="match status" value="1"/>
</dbReference>
<evidence type="ECO:0000256" key="2">
    <source>
        <dbReference type="SAM" id="MobiDB-lite"/>
    </source>
</evidence>
<dbReference type="Gene3D" id="1.10.418.10">
    <property type="entry name" value="Calponin-like domain"/>
    <property type="match status" value="1"/>
</dbReference>
<dbReference type="SMART" id="SM00150">
    <property type="entry name" value="SPEC"/>
    <property type="match status" value="3"/>
</dbReference>
<feature type="region of interest" description="Disordered" evidence="2">
    <location>
        <begin position="2080"/>
        <end position="2112"/>
    </location>
</feature>
<dbReference type="InterPro" id="IPR002017">
    <property type="entry name" value="Spectrin_repeat"/>
</dbReference>
<gene>
    <name evidence="3" type="ORF">FBUS_01666</name>
</gene>
<feature type="compositionally biased region" description="Polar residues" evidence="2">
    <location>
        <begin position="558"/>
        <end position="584"/>
    </location>
</feature>
<proteinExistence type="predicted"/>
<keyword evidence="1" id="KW-0175">Coiled coil</keyword>
<feature type="coiled-coil region" evidence="1">
    <location>
        <begin position="842"/>
        <end position="890"/>
    </location>
</feature>
<feature type="coiled-coil region" evidence="1">
    <location>
        <begin position="1014"/>
        <end position="1041"/>
    </location>
</feature>
<feature type="region of interest" description="Disordered" evidence="2">
    <location>
        <begin position="225"/>
        <end position="244"/>
    </location>
</feature>
<dbReference type="Gene3D" id="1.20.58.60">
    <property type="match status" value="3"/>
</dbReference>
<protein>
    <submittedName>
        <fullName evidence="3">Dystrophin</fullName>
    </submittedName>
</protein>
<feature type="compositionally biased region" description="Polar residues" evidence="2">
    <location>
        <begin position="64"/>
        <end position="79"/>
    </location>
</feature>
<dbReference type="SUPFAM" id="SSF47576">
    <property type="entry name" value="Calponin-homology domain, CH-domain"/>
    <property type="match status" value="1"/>
</dbReference>
<accession>A0A8E0VR96</accession>
<sequence>MAWDCEGQLRDNTLGSGSLGHNLLCLALDAIWIFIVAVRAGTGPPSNLAGSISSSGSTITRRSWTGTPSGRAQSPSLSSVRTPCLDRWLLSQDERLMAWCTAITEGPDLFTYETRLEKTVNQNLSLAFHLATAEFATPRLLEPMDMHPDSVDARATAAYVMELRKAVERDRKRRSRGILEIQTTIMAHDQSGADTAGTGLNVTVLSQSSPTSSASTSEITWLDEEEFDEDSGEEAGKQGLPDPEAFDTMIETTLAWLLAMEEQFANNDLTKNDTLQLVDRFKWSDYCQTKENKSLTAEERNEVELLTALSDESLKRLHEKILVRVDEAMAHFEVHEDLTAHLSRRQMSVGRCLRLGSRIIQVCREKSELQQKLDEAVKSDELTELDLEEQSRIRARLLNMDPEVIQRQTALLATRWNNLCRINQTLGRRITTTRQAELQFGLSIRELKSQLELNRNLEEGIEIGEVLAERLDNFITLVPQRKPEESAEKEAGLESIITELATRWSRLVEWVNTRYAKLQNALLHWRHFEEEANVLSDWLTERAEEVGRVTAAHNKFGTQSAYTERGPNSGTASLRSLEHLSTSKPGGREADSDRSSPSNDQSMTNESIQKLLEDNEAEMDAIDACLAMHESRWAQLLASLDRRAQALREACGDTEEVSRLVEATVDRLVSRWSQLAEPQLTTDTWIDRYTNALDGYYDASQNEQMELDPAANQKHPNGDHAEQKRAATEQLHIPKAAKVSCLDTPPPASPTGYRAEFESSAEELLNWLENSAEALELITMEKHRALEVTNQAKAAGRKVSATVDGHMGNAVEVTNRVAKESVEWRETMNKVLKMGKRYHEELQQVGESVEELDQLFEEVEERWGYLETLLEEAKRQVRVANNNVKFQQEAAKIQELLTKSHEKQAEDEETVRVVPVSTVGVEPEEGTLDSTASSDLTRLMEQISNQLSKVEDEVAGSTTFSNPDDLDDQVTKIKKLIKDIYSEEEKFLAAIKRAGNSAKSPNYADQVEKIQHRLDIDRNKLKKQQRLLQDLNDQLEFFMNQFEGIEKWLSDMRDYLDSVSQAHLPSTTVISAQLQESCEALKDMETLEPTLHKVDDVAKHLVSYCTPEYKKILTERLDGLRVNWAQVRELTKSNRDQLEQWLADKMASEASANSSGADVRQGSSVDIHTPQSTSLPDIKSVQLVESKGPLLDGAEVNTAGVHGKQGFRSSVGNEPPVLRVNLNELEQWMSESKEKLEQFKVISTNTELKCLEQTINVSLLLSSDVREHVEIVCIDGNHLGSLTLSDEISQRRYILAALDTQVAVSLTDQPISETESLLTRAHFADLESAVAAERERVRAACYHLEDFKKARAEEIINWLMAVEPQLNELVATSRSAADEPEKFVEWEKQLRDVDQFFLRLETQFAEAKKEASSKLLMRKLQLVRNRIQELLTQLNSIKPDLEYIQQTGKILSERKAVEFSDRLLSDLSSLAEKHKTLVMSMLMSIERLEDALPLTQRLCRLMNGMNQQLTNVEEVTDYLESADCPQSRQDMIQRVYASLQGLCGPDGPVEEIRSTMEKLKVITEPSTAPLSEAFAEIEERLDRVVATKQAFRIQMEQADQAGEEARLYESNVVVQAQKLPSEHHPSAVGLKPSVNETIELLINPDTPASPTVRELAREIRDHFRGVVLFNRFCLGTNAPLPTTSENLADSTGKSHLLISKQYDTTISERKAIVKTVWHETNEKLDRRGEQMALLEQQLTTAEMAITEYMNNPTENQGVYCTKLLNHLEETYGWTLTADHQRIRRRTGDQLTPTSARTALIETEPVWSFDENLLRKYENTLQTVSRFLNDIQSDLDECKSGNVDALRTLLERMEEKFVESYQLLSSAAEILNELTLGSAQPRPHSSADSETPSMKTGELNTEELIWLKVLLDTQKSRIDIYSAEFKANRDKLQAHVIPETLNNNYIFAYPLFFLSFQKQLRVACNQFASLSEIGSSLILTNDLLVQPVGRTVPSPVGAQVITSEIVRTKSPVSSSDLTIPPAVPPRKNSLHRGRALMSTEHDRDTVVTELNTVHNSLQELCRHFQCPVDWLSEKRSESVASDHADARIQVHGTRSSSNRSDVPQSSYVNVSWPDDLTPGPLQSALDTVGAYRADIEACLHGLAQENRWFADESGLVPTGLFKRKSDDILLTSTASRAKPTTAAELRLDNRFWLGLSSNEDGSESYKPIESTPSWLKSKWAELEALIETTFEHEKQSNNWCRRSAQLVKIMREQDFQRPGEAPEARIISQLESGCTTLREALNHAQHSLKRRKICLTKWQSDLVELDTLMAEIKSLLRSTSIFPAEARTDNPSIWLSRLHQQLQDPPKDNAAVQSREHWLDELNPKNGGLGTYLEKLFGKWDQIQEDKNSSDHSSIVRIPGQLENQIIAIRDQWDKVKKTLNVKPIKGWCVAQKDDKDGKDIKTPPLSNVSPVKNTAGTWPAHQPSGLVTGATPGLRSGGGGSGGQLNQATSPTLIRIRHEIEQLFRWLTSVSHFIEMSRYSMRPYTEDKLVNFLVLGGSVMKEVNILIDNLTVRISFQQVKLATSEGSQMNLREVYHPAALQLKIQVGFLFLHNASFPGCLLDSIQLWTEPVPFASLCFITV</sequence>
<feature type="region of interest" description="Disordered" evidence="2">
    <location>
        <begin position="2011"/>
        <end position="2030"/>
    </location>
</feature>
<evidence type="ECO:0000256" key="1">
    <source>
        <dbReference type="SAM" id="Coils"/>
    </source>
</evidence>
<dbReference type="Proteomes" id="UP000728185">
    <property type="component" value="Unassembled WGS sequence"/>
</dbReference>